<evidence type="ECO:0000313" key="3">
    <source>
        <dbReference type="Proteomes" id="UP000466966"/>
    </source>
</evidence>
<dbReference type="Pfam" id="PF19649">
    <property type="entry name" value="DUF6152"/>
    <property type="match status" value="1"/>
</dbReference>
<organism evidence="2 3">
    <name type="scientific">Alteraurantiacibacter buctensis</name>
    <dbReference type="NCBI Taxonomy" id="1503981"/>
    <lineage>
        <taxon>Bacteria</taxon>
        <taxon>Pseudomonadati</taxon>
        <taxon>Pseudomonadota</taxon>
        <taxon>Alphaproteobacteria</taxon>
        <taxon>Sphingomonadales</taxon>
        <taxon>Erythrobacteraceae</taxon>
        <taxon>Alteraurantiacibacter</taxon>
    </lineage>
</organism>
<proteinExistence type="predicted"/>
<dbReference type="RefSeq" id="WP_160771919.1">
    <property type="nucleotide sequence ID" value="NZ_WTYV01000003.1"/>
</dbReference>
<accession>A0A844YZV9</accession>
<evidence type="ECO:0000313" key="2">
    <source>
        <dbReference type="EMBL" id="MXO71994.1"/>
    </source>
</evidence>
<dbReference type="InterPro" id="IPR046150">
    <property type="entry name" value="DUF6152"/>
</dbReference>
<evidence type="ECO:0000256" key="1">
    <source>
        <dbReference type="SAM" id="SignalP"/>
    </source>
</evidence>
<sequence>MQLKKLSAAAIGAVLAVTAVGAAAHHSFATEFDRNRPIRLEGKVVMFEWVNPHSWIHIDVRRNGRVERWRVEGGAPSALLRRGWNRNSLPAGTDIIVDAFQARDGDTRASAAEIRFPNGRELSLGNPTTEAVAAAARRAQGN</sequence>
<dbReference type="Proteomes" id="UP000466966">
    <property type="component" value="Unassembled WGS sequence"/>
</dbReference>
<feature type="chain" id="PRO_5032373494" evidence="1">
    <location>
        <begin position="23"/>
        <end position="142"/>
    </location>
</feature>
<reference evidence="2 3" key="1">
    <citation type="submission" date="2019-12" db="EMBL/GenBank/DDBJ databases">
        <title>Genomic-based taxomic classification of the family Erythrobacteraceae.</title>
        <authorList>
            <person name="Xu L."/>
        </authorList>
    </citation>
    <scope>NUCLEOTIDE SEQUENCE [LARGE SCALE GENOMIC DNA]</scope>
    <source>
        <strain evidence="2 3">M0322</strain>
    </source>
</reference>
<dbReference type="AlphaFoldDB" id="A0A844YZV9"/>
<protein>
    <submittedName>
        <fullName evidence="2">Uncharacterized protein</fullName>
    </submittedName>
</protein>
<name>A0A844YZV9_9SPHN</name>
<keyword evidence="1" id="KW-0732">Signal</keyword>
<dbReference type="OrthoDB" id="8420938at2"/>
<dbReference type="EMBL" id="WTYV01000003">
    <property type="protein sequence ID" value="MXO71994.1"/>
    <property type="molecule type" value="Genomic_DNA"/>
</dbReference>
<gene>
    <name evidence="2" type="ORF">GRI99_10135</name>
</gene>
<comment type="caution">
    <text evidence="2">The sequence shown here is derived from an EMBL/GenBank/DDBJ whole genome shotgun (WGS) entry which is preliminary data.</text>
</comment>
<keyword evidence="3" id="KW-1185">Reference proteome</keyword>
<feature type="signal peptide" evidence="1">
    <location>
        <begin position="1"/>
        <end position="22"/>
    </location>
</feature>